<feature type="compositionally biased region" description="Pro residues" evidence="1">
    <location>
        <begin position="57"/>
        <end position="66"/>
    </location>
</feature>
<accession>A0AAE1MJN5</accession>
<reference evidence="2" key="1">
    <citation type="submission" date="2023-10" db="EMBL/GenBank/DDBJ databases">
        <title>Chromosome-level genome of the transformable northern wattle, Acacia crassicarpa.</title>
        <authorList>
            <person name="Massaro I."/>
            <person name="Sinha N.R."/>
            <person name="Poethig S."/>
            <person name="Leichty A.R."/>
        </authorList>
    </citation>
    <scope>NUCLEOTIDE SEQUENCE</scope>
    <source>
        <strain evidence="2">Acra3RX</strain>
        <tissue evidence="2">Leaf</tissue>
    </source>
</reference>
<proteinExistence type="predicted"/>
<gene>
    <name evidence="2" type="ORF">QN277_028371</name>
</gene>
<organism evidence="2 3">
    <name type="scientific">Acacia crassicarpa</name>
    <name type="common">northern wattle</name>
    <dbReference type="NCBI Taxonomy" id="499986"/>
    <lineage>
        <taxon>Eukaryota</taxon>
        <taxon>Viridiplantae</taxon>
        <taxon>Streptophyta</taxon>
        <taxon>Embryophyta</taxon>
        <taxon>Tracheophyta</taxon>
        <taxon>Spermatophyta</taxon>
        <taxon>Magnoliopsida</taxon>
        <taxon>eudicotyledons</taxon>
        <taxon>Gunneridae</taxon>
        <taxon>Pentapetalae</taxon>
        <taxon>rosids</taxon>
        <taxon>fabids</taxon>
        <taxon>Fabales</taxon>
        <taxon>Fabaceae</taxon>
        <taxon>Caesalpinioideae</taxon>
        <taxon>mimosoid clade</taxon>
        <taxon>Acacieae</taxon>
        <taxon>Acacia</taxon>
    </lineage>
</organism>
<dbReference type="PANTHER" id="PTHR33978">
    <property type="entry name" value="SERINE/THREONINE-KINASE"/>
    <property type="match status" value="1"/>
</dbReference>
<dbReference type="PANTHER" id="PTHR33978:SF4">
    <property type="entry name" value="SERINE_THREONINE-KINASE"/>
    <property type="match status" value="1"/>
</dbReference>
<dbReference type="EMBL" id="JAWXYG010000009">
    <property type="protein sequence ID" value="KAK4262871.1"/>
    <property type="molecule type" value="Genomic_DNA"/>
</dbReference>
<feature type="region of interest" description="Disordered" evidence="1">
    <location>
        <begin position="48"/>
        <end position="71"/>
    </location>
</feature>
<protein>
    <submittedName>
        <fullName evidence="2">Uncharacterized protein</fullName>
    </submittedName>
</protein>
<evidence type="ECO:0000313" key="2">
    <source>
        <dbReference type="EMBL" id="KAK4262871.1"/>
    </source>
</evidence>
<evidence type="ECO:0000256" key="1">
    <source>
        <dbReference type="SAM" id="MobiDB-lite"/>
    </source>
</evidence>
<name>A0AAE1MJN5_9FABA</name>
<dbReference type="AlphaFoldDB" id="A0AAE1MJN5"/>
<dbReference type="Proteomes" id="UP001293593">
    <property type="component" value="Unassembled WGS sequence"/>
</dbReference>
<keyword evidence="3" id="KW-1185">Reference proteome</keyword>
<evidence type="ECO:0000313" key="3">
    <source>
        <dbReference type="Proteomes" id="UP001293593"/>
    </source>
</evidence>
<comment type="caution">
    <text evidence="2">The sequence shown here is derived from an EMBL/GenBank/DDBJ whole genome shotgun (WGS) entry which is preliminary data.</text>
</comment>
<sequence>MENPSSSNPKATNLWDCGSTLYDSFELNSFKRHLDSAIANSARSLSMPHLSDRRLPEQPPPPPPPSTVSKKPFKISRSLHKFLRSVFKLNNHHHQHHNNLHKSSSLNSASSTFEVPQKSRDRYVVVYDKSGPVLSAIPEQPEFEMAKVSPDISSLVKRSASERFTPRTIAICADSWTRIICQFDRYVMLGIAYENNGKLAS</sequence>